<dbReference type="InterPro" id="IPR057326">
    <property type="entry name" value="KR_dom"/>
</dbReference>
<dbReference type="InterPro" id="IPR036291">
    <property type="entry name" value="NAD(P)-bd_dom_sf"/>
</dbReference>
<evidence type="ECO:0000313" key="3">
    <source>
        <dbReference type="EMBL" id="GAA0611854.1"/>
    </source>
</evidence>
<dbReference type="PANTHER" id="PTHR42760">
    <property type="entry name" value="SHORT-CHAIN DEHYDROGENASES/REDUCTASES FAMILY MEMBER"/>
    <property type="match status" value="1"/>
</dbReference>
<evidence type="ECO:0000313" key="4">
    <source>
        <dbReference type="Proteomes" id="UP001500957"/>
    </source>
</evidence>
<dbReference type="PRINTS" id="PR00080">
    <property type="entry name" value="SDRFAMILY"/>
</dbReference>
<name>A0ABN1GI40_9ACTN</name>
<dbReference type="PROSITE" id="PS00061">
    <property type="entry name" value="ADH_SHORT"/>
    <property type="match status" value="1"/>
</dbReference>
<dbReference type="InterPro" id="IPR020904">
    <property type="entry name" value="Sc_DH/Rdtase_CS"/>
</dbReference>
<comment type="caution">
    <text evidence="3">The sequence shown here is derived from an EMBL/GenBank/DDBJ whole genome shotgun (WGS) entry which is preliminary data.</text>
</comment>
<proteinExistence type="inferred from homology"/>
<dbReference type="SUPFAM" id="SSF51735">
    <property type="entry name" value="NAD(P)-binding Rossmann-fold domains"/>
    <property type="match status" value="1"/>
</dbReference>
<dbReference type="SMART" id="SM00822">
    <property type="entry name" value="PKS_KR"/>
    <property type="match status" value="1"/>
</dbReference>
<evidence type="ECO:0000259" key="2">
    <source>
        <dbReference type="SMART" id="SM00822"/>
    </source>
</evidence>
<reference evidence="3 4" key="1">
    <citation type="journal article" date="2019" name="Int. J. Syst. Evol. Microbiol.">
        <title>The Global Catalogue of Microorganisms (GCM) 10K type strain sequencing project: providing services to taxonomists for standard genome sequencing and annotation.</title>
        <authorList>
            <consortium name="The Broad Institute Genomics Platform"/>
            <consortium name="The Broad Institute Genome Sequencing Center for Infectious Disease"/>
            <person name="Wu L."/>
            <person name="Ma J."/>
        </authorList>
    </citation>
    <scope>NUCLEOTIDE SEQUENCE [LARGE SCALE GENOMIC DNA]</scope>
    <source>
        <strain evidence="3 4">JCM 10671</strain>
    </source>
</reference>
<accession>A0ABN1GI40</accession>
<dbReference type="CDD" id="cd05233">
    <property type="entry name" value="SDR_c"/>
    <property type="match status" value="1"/>
</dbReference>
<organism evidence="3 4">
    <name type="scientific">Sporichthya brevicatena</name>
    <dbReference type="NCBI Taxonomy" id="171442"/>
    <lineage>
        <taxon>Bacteria</taxon>
        <taxon>Bacillati</taxon>
        <taxon>Actinomycetota</taxon>
        <taxon>Actinomycetes</taxon>
        <taxon>Sporichthyales</taxon>
        <taxon>Sporichthyaceae</taxon>
        <taxon>Sporichthya</taxon>
    </lineage>
</organism>
<dbReference type="Gene3D" id="3.40.50.720">
    <property type="entry name" value="NAD(P)-binding Rossmann-like Domain"/>
    <property type="match status" value="1"/>
</dbReference>
<sequence length="252" mass="26187">MVKLSDQPVAIVTGGGSGMGLATASELASDHHVVVVGRRKDVLEDAVSAIGEQASAFPADLTDVDQVQAVADHVVETFGRVDVLVNMAGVRPPMLYTDADLREAVAVWHEQMALNATSQFMMAFAVARHLTRPGGRIVNVSSEAAVSGGSLPGMSTYAAAKGAVHGLTLSLARELSPVGITVNCVVPGYVEATGLTADFGEAQREALAERIPVRRAGRVSDMASAVRYLVSEGAGFVTGQFLHLNGGSTFGR</sequence>
<keyword evidence="4" id="KW-1185">Reference proteome</keyword>
<gene>
    <name evidence="3" type="ORF">GCM10009547_12360</name>
</gene>
<dbReference type="Proteomes" id="UP001500957">
    <property type="component" value="Unassembled WGS sequence"/>
</dbReference>
<dbReference type="PANTHER" id="PTHR42760:SF40">
    <property type="entry name" value="3-OXOACYL-[ACYL-CARRIER-PROTEIN] REDUCTASE, CHLOROPLASTIC"/>
    <property type="match status" value="1"/>
</dbReference>
<dbReference type="RefSeq" id="WP_344602713.1">
    <property type="nucleotide sequence ID" value="NZ_BAAAHE010000008.1"/>
</dbReference>
<feature type="domain" description="Ketoreductase" evidence="2">
    <location>
        <begin position="8"/>
        <end position="222"/>
    </location>
</feature>
<dbReference type="EMBL" id="BAAAHE010000008">
    <property type="protein sequence ID" value="GAA0611854.1"/>
    <property type="molecule type" value="Genomic_DNA"/>
</dbReference>
<protein>
    <submittedName>
        <fullName evidence="3">SDR family oxidoreductase</fullName>
    </submittedName>
</protein>
<evidence type="ECO:0000256" key="1">
    <source>
        <dbReference type="ARBA" id="ARBA00006484"/>
    </source>
</evidence>
<comment type="similarity">
    <text evidence="1">Belongs to the short-chain dehydrogenases/reductases (SDR) family.</text>
</comment>
<dbReference type="Pfam" id="PF13561">
    <property type="entry name" value="adh_short_C2"/>
    <property type="match status" value="1"/>
</dbReference>
<dbReference type="InterPro" id="IPR002347">
    <property type="entry name" value="SDR_fam"/>
</dbReference>
<dbReference type="PRINTS" id="PR00081">
    <property type="entry name" value="GDHRDH"/>
</dbReference>